<dbReference type="Proteomes" id="UP001205603">
    <property type="component" value="Unassembled WGS sequence"/>
</dbReference>
<name>A0ABT1MG45_9BACT</name>
<evidence type="ECO:0000313" key="2">
    <source>
        <dbReference type="EMBL" id="MCP9611326.1"/>
    </source>
</evidence>
<evidence type="ECO:0000313" key="3">
    <source>
        <dbReference type="Proteomes" id="UP001205603"/>
    </source>
</evidence>
<feature type="coiled-coil region" evidence="1">
    <location>
        <begin position="6"/>
        <end position="33"/>
    </location>
</feature>
<evidence type="ECO:0000256" key="1">
    <source>
        <dbReference type="SAM" id="Coils"/>
    </source>
</evidence>
<dbReference type="RefSeq" id="WP_255026054.1">
    <property type="nucleotide sequence ID" value="NZ_JANDHW010000003.1"/>
</dbReference>
<proteinExistence type="predicted"/>
<dbReference type="EMBL" id="JANDHW010000003">
    <property type="protein sequence ID" value="MCP9611326.1"/>
    <property type="molecule type" value="Genomic_DNA"/>
</dbReference>
<keyword evidence="3" id="KW-1185">Reference proteome</keyword>
<gene>
    <name evidence="2" type="ORF">NMU02_04385</name>
</gene>
<evidence type="ECO:0008006" key="4">
    <source>
        <dbReference type="Google" id="ProtNLM"/>
    </source>
</evidence>
<reference evidence="2 3" key="1">
    <citation type="submission" date="2022-07" db="EMBL/GenBank/DDBJ databases">
        <title>Fecal culturing of patients with breast cancer.</title>
        <authorList>
            <person name="Teng N.M.Y."/>
            <person name="Kiu R."/>
            <person name="Evans R."/>
            <person name="Baker D.J."/>
            <person name="Zenner C."/>
            <person name="Robinson S.D."/>
            <person name="Hall L.J."/>
        </authorList>
    </citation>
    <scope>NUCLEOTIDE SEQUENCE [LARGE SCALE GENOMIC DNA]</scope>
    <source>
        <strain evidence="2 3">LH1063</strain>
    </source>
</reference>
<accession>A0ABT1MG45</accession>
<sequence>MKDEEIRALREEVKTLKAQKKELACRLNGLSSALIQVLKVKSLRGCEVKNWLGFENGNGTDVGQDIERLIKRAEREQKYLLTVKHE</sequence>
<keyword evidence="1" id="KW-0175">Coiled coil</keyword>
<organism evidence="2 3">
    <name type="scientific">Coprobacter tertius</name>
    <dbReference type="NCBI Taxonomy" id="2944915"/>
    <lineage>
        <taxon>Bacteria</taxon>
        <taxon>Pseudomonadati</taxon>
        <taxon>Bacteroidota</taxon>
        <taxon>Bacteroidia</taxon>
        <taxon>Bacteroidales</taxon>
        <taxon>Barnesiellaceae</taxon>
        <taxon>Coprobacter</taxon>
    </lineage>
</organism>
<protein>
    <recommendedName>
        <fullName evidence="4">Transposase</fullName>
    </recommendedName>
</protein>
<comment type="caution">
    <text evidence="2">The sequence shown here is derived from an EMBL/GenBank/DDBJ whole genome shotgun (WGS) entry which is preliminary data.</text>
</comment>